<feature type="domain" description="EF-hand" evidence="3">
    <location>
        <begin position="75"/>
        <end position="110"/>
    </location>
</feature>
<evidence type="ECO:0000256" key="2">
    <source>
        <dbReference type="ARBA" id="ARBA00022737"/>
    </source>
</evidence>
<dbReference type="OrthoDB" id="6494912at2759"/>
<evidence type="ECO:0000313" key="4">
    <source>
        <dbReference type="EMBL" id="CAD7627702.1"/>
    </source>
</evidence>
<name>A0A7R9KT52_9ACAR</name>
<accession>A0A7R9KT52</accession>
<dbReference type="InterPro" id="IPR002048">
    <property type="entry name" value="EF_hand_dom"/>
</dbReference>
<dbReference type="PANTHER" id="PTHR23104:SF1">
    <property type="entry name" value="EF-HAND DOMAIN-CONTAINING PROTEIN"/>
    <property type="match status" value="1"/>
</dbReference>
<proteinExistence type="predicted"/>
<dbReference type="EMBL" id="CAJPIZ010004965">
    <property type="protein sequence ID" value="CAG2108132.1"/>
    <property type="molecule type" value="Genomic_DNA"/>
</dbReference>
<dbReference type="PROSITE" id="PS50222">
    <property type="entry name" value="EF_HAND_2"/>
    <property type="match status" value="1"/>
</dbReference>
<dbReference type="EMBL" id="OC859540">
    <property type="protein sequence ID" value="CAD7627702.1"/>
    <property type="molecule type" value="Genomic_DNA"/>
</dbReference>
<dbReference type="GO" id="GO:0005509">
    <property type="term" value="F:calcium ion binding"/>
    <property type="evidence" value="ECO:0007669"/>
    <property type="project" value="InterPro"/>
</dbReference>
<dbReference type="PROSITE" id="PS00018">
    <property type="entry name" value="EF_HAND_1"/>
    <property type="match status" value="1"/>
</dbReference>
<dbReference type="AlphaFoldDB" id="A0A7R9KT52"/>
<dbReference type="InterPro" id="IPR052110">
    <property type="entry name" value="MCFD2-like"/>
</dbReference>
<dbReference type="PANTHER" id="PTHR23104">
    <property type="entry name" value="MULTIPLE COAGULATION FACTOR DEFICIENCY PROTEIN 2 NEURAL STEM CELL DERIVED NEURONAL SURVIVAL PROTEIN"/>
    <property type="match status" value="1"/>
</dbReference>
<gene>
    <name evidence="4" type="ORF">OSB1V03_LOCUS8127</name>
</gene>
<keyword evidence="1" id="KW-0732">Signal</keyword>
<organism evidence="4">
    <name type="scientific">Medioppia subpectinata</name>
    <dbReference type="NCBI Taxonomy" id="1979941"/>
    <lineage>
        <taxon>Eukaryota</taxon>
        <taxon>Metazoa</taxon>
        <taxon>Ecdysozoa</taxon>
        <taxon>Arthropoda</taxon>
        <taxon>Chelicerata</taxon>
        <taxon>Arachnida</taxon>
        <taxon>Acari</taxon>
        <taxon>Acariformes</taxon>
        <taxon>Sarcoptiformes</taxon>
        <taxon>Oribatida</taxon>
        <taxon>Brachypylina</taxon>
        <taxon>Oppioidea</taxon>
        <taxon>Oppiidae</taxon>
        <taxon>Medioppia</taxon>
    </lineage>
</organism>
<dbReference type="Gene3D" id="1.10.238.10">
    <property type="entry name" value="EF-hand"/>
    <property type="match status" value="1"/>
</dbReference>
<evidence type="ECO:0000259" key="3">
    <source>
        <dbReference type="PROSITE" id="PS50222"/>
    </source>
</evidence>
<reference evidence="4" key="1">
    <citation type="submission" date="2020-11" db="EMBL/GenBank/DDBJ databases">
        <authorList>
            <person name="Tran Van P."/>
        </authorList>
    </citation>
    <scope>NUCLEOTIDE SEQUENCE</scope>
</reference>
<evidence type="ECO:0000256" key="1">
    <source>
        <dbReference type="ARBA" id="ARBA00022729"/>
    </source>
</evidence>
<protein>
    <recommendedName>
        <fullName evidence="3">EF-hand domain-containing protein</fullName>
    </recommendedName>
</protein>
<dbReference type="Proteomes" id="UP000759131">
    <property type="component" value="Unassembled WGS sequence"/>
</dbReference>
<dbReference type="InterPro" id="IPR018247">
    <property type="entry name" value="EF_Hand_1_Ca_BS"/>
</dbReference>
<keyword evidence="2" id="KW-0677">Repeat</keyword>
<sequence length="166" mass="18964">MKVVLTSSAKTQFQKSTPSSVADSLESATEEGVDFWNWVFADDVNTTDEHKPSSHLKDELEYHYGIKMDNKSPHLADEMDFHMFNLHDFDKNKFLDGLELLSMLDNHGSGHHSPQHTYPDFSLRQHLFSANLSVHPLAVITQIGDLFATLLPRIHTILLRNTHINR</sequence>
<keyword evidence="5" id="KW-1185">Reference proteome</keyword>
<evidence type="ECO:0000313" key="5">
    <source>
        <dbReference type="Proteomes" id="UP000759131"/>
    </source>
</evidence>